<dbReference type="NCBIfam" id="NF007739">
    <property type="entry name" value="PRK10419.1"/>
    <property type="match status" value="2"/>
</dbReference>
<keyword evidence="12" id="KW-0472">Membrane</keyword>
<dbReference type="InterPro" id="IPR013563">
    <property type="entry name" value="Oligopep_ABC_C"/>
</dbReference>
<protein>
    <recommendedName>
        <fullName evidence="16">Glutathione import ATP-binding protein GsiA</fullName>
        <ecNumber evidence="15">7.4.2.10</ecNumber>
    </recommendedName>
</protein>
<dbReference type="PATRIC" id="fig|762967.3.peg.513"/>
<evidence type="ECO:0000256" key="5">
    <source>
        <dbReference type="ARBA" id="ARBA00022475"/>
    </source>
</evidence>
<evidence type="ECO:0000256" key="2">
    <source>
        <dbReference type="ARBA" id="ARBA00004533"/>
    </source>
</evidence>
<evidence type="ECO:0000256" key="11">
    <source>
        <dbReference type="ARBA" id="ARBA00022967"/>
    </source>
</evidence>
<keyword evidence="4" id="KW-0813">Transport</keyword>
<dbReference type="Pfam" id="PF08352">
    <property type="entry name" value="oligo_HPY"/>
    <property type="match status" value="2"/>
</dbReference>
<dbReference type="RefSeq" id="WP_008541229.1">
    <property type="nucleotide sequence ID" value="NZ_JH604901.1"/>
</dbReference>
<dbReference type="GO" id="GO:0005524">
    <property type="term" value="F:ATP binding"/>
    <property type="evidence" value="ECO:0007669"/>
    <property type="project" value="UniProtKB-KW"/>
</dbReference>
<evidence type="ECO:0000256" key="16">
    <source>
        <dbReference type="ARBA" id="ARBA00041187"/>
    </source>
</evidence>
<keyword evidence="10" id="KW-0067">ATP-binding</keyword>
<evidence type="ECO:0000256" key="14">
    <source>
        <dbReference type="ARBA" id="ARBA00038416"/>
    </source>
</evidence>
<evidence type="ECO:0000256" key="8">
    <source>
        <dbReference type="ARBA" id="ARBA00022741"/>
    </source>
</evidence>
<evidence type="ECO:0000256" key="7">
    <source>
        <dbReference type="ARBA" id="ARBA00022737"/>
    </source>
</evidence>
<dbReference type="SUPFAM" id="SSF52540">
    <property type="entry name" value="P-loop containing nucleoside triphosphate hydrolases"/>
    <property type="match status" value="2"/>
</dbReference>
<evidence type="ECO:0000256" key="9">
    <source>
        <dbReference type="ARBA" id="ARBA00022801"/>
    </source>
</evidence>
<sequence>MRTDAQASPVLDLRRLSVEYDAETGPVKAVLDVTLSIAPGETLALVGESGSGKSATSLAVMRLIERAGGRLAAGEALFRRPSGDVIDLAAADERTLRTIRGAEIAMIFQEPMTSLNPVFTAGEQIAETLRLHRGMSPSDAAREAVALLERVRIPDAARVARRHPNELSGGMRQRVMIAMALACRPQLLICDEPTTALDVTVQAEILELMRTLQAETGMAMLFITHDMGVVAEVADRVAVMRAGRIVETGTAEEVFANPKAPYTRALLAAVPRMGSLSASDAPAYFKLADPESGEALDTGSRPVSTPSDVLLEVRNLEKRFAAQTDLFGRVTHEVRAVNDLTLTIRKGETLALVGESGCGKSTTGRAILDLITPDRGDFYWEGRSMASMSAAERREARLGMQMIFQDPYASLDPRRTVVDAVEELMLLHTNMTAAGRRRRAAELFERVGLTSAMLNRYPHEFSGGQRQRICIARALALNPKLIIADESVAALDVSIRAQVVNLMMQLQADLGIAYLFISHDMGVVERMSHRVAVMYMGGIVEQGTRRDVFTSPTHPYTKRLLSAVPVADPSLRRPTLPARPTELPSPVRRRGEPAPCRHYAEISPGHLVLQGAL</sequence>
<name>H3KD26_9BURK</name>
<dbReference type="PANTHER" id="PTHR43776">
    <property type="entry name" value="TRANSPORT ATP-BINDING PROTEIN"/>
    <property type="match status" value="1"/>
</dbReference>
<dbReference type="InterPro" id="IPR050319">
    <property type="entry name" value="ABC_transp_ATP-bind"/>
</dbReference>
<evidence type="ECO:0000256" key="10">
    <source>
        <dbReference type="ARBA" id="ARBA00022840"/>
    </source>
</evidence>
<keyword evidence="20" id="KW-0456">Lyase</keyword>
<dbReference type="PROSITE" id="PS00211">
    <property type="entry name" value="ABC_TRANSPORTER_1"/>
    <property type="match status" value="2"/>
</dbReference>
<dbReference type="OrthoDB" id="9802772at2"/>
<dbReference type="NCBIfam" id="NF008453">
    <property type="entry name" value="PRK11308.1"/>
    <property type="match status" value="2"/>
</dbReference>
<evidence type="ECO:0000256" key="12">
    <source>
        <dbReference type="ARBA" id="ARBA00023136"/>
    </source>
</evidence>
<keyword evidence="11" id="KW-1278">Translocase</keyword>
<comment type="caution">
    <text evidence="20">The sequence shown here is derived from an EMBL/GenBank/DDBJ whole genome shotgun (WGS) entry which is preliminary data.</text>
</comment>
<organism evidence="20 21">
    <name type="scientific">Sutterella parvirubra YIT 11816</name>
    <dbReference type="NCBI Taxonomy" id="762967"/>
    <lineage>
        <taxon>Bacteria</taxon>
        <taxon>Pseudomonadati</taxon>
        <taxon>Pseudomonadota</taxon>
        <taxon>Betaproteobacteria</taxon>
        <taxon>Burkholderiales</taxon>
        <taxon>Sutterellaceae</taxon>
        <taxon>Sutterella</taxon>
    </lineage>
</organism>
<dbReference type="InterPro" id="IPR017871">
    <property type="entry name" value="ABC_transporter-like_CS"/>
</dbReference>
<dbReference type="InterPro" id="IPR003593">
    <property type="entry name" value="AAA+_ATPase"/>
</dbReference>
<dbReference type="FunFam" id="3.40.50.300:FF:000016">
    <property type="entry name" value="Oligopeptide ABC transporter ATP-binding component"/>
    <property type="match status" value="2"/>
</dbReference>
<evidence type="ECO:0000256" key="6">
    <source>
        <dbReference type="ARBA" id="ARBA00022519"/>
    </source>
</evidence>
<comment type="function">
    <text evidence="13">Part of the ABC transporter complex GsiABCD involved in glutathione import. Responsible for energy coupling to the transport system.</text>
</comment>
<dbReference type="STRING" id="762967.HMPREF9440_00632"/>
<dbReference type="EMBL" id="AFBQ01000079">
    <property type="protein sequence ID" value="EHY31982.1"/>
    <property type="molecule type" value="Genomic_DNA"/>
</dbReference>
<dbReference type="SMART" id="SM00382">
    <property type="entry name" value="AAA"/>
    <property type="match status" value="2"/>
</dbReference>
<dbReference type="Pfam" id="PF00005">
    <property type="entry name" value="ABC_tran"/>
    <property type="match status" value="2"/>
</dbReference>
<evidence type="ECO:0000313" key="20">
    <source>
        <dbReference type="EMBL" id="EHY31982.1"/>
    </source>
</evidence>
<dbReference type="CDD" id="cd03257">
    <property type="entry name" value="ABC_NikE_OppD_transporters"/>
    <property type="match status" value="2"/>
</dbReference>
<dbReference type="GO" id="GO:0016829">
    <property type="term" value="F:lyase activity"/>
    <property type="evidence" value="ECO:0007669"/>
    <property type="project" value="UniProtKB-KW"/>
</dbReference>
<feature type="domain" description="ABC transporter" evidence="19">
    <location>
        <begin position="13"/>
        <end position="267"/>
    </location>
</feature>
<dbReference type="InterPro" id="IPR027417">
    <property type="entry name" value="P-loop_NTPase"/>
</dbReference>
<evidence type="ECO:0000256" key="15">
    <source>
        <dbReference type="ARBA" id="ARBA00039050"/>
    </source>
</evidence>
<comment type="similarity">
    <text evidence="14">Belongs to the ABC transporter superfamily. Glutathione importer (TC 3.A.1.5.11) family.</text>
</comment>
<comment type="catalytic activity">
    <reaction evidence="17">
        <text>glutathione(out) + ATP + H2O = glutathione(in) + ADP + phosphate + H(+)</text>
        <dbReference type="Rhea" id="RHEA:29791"/>
        <dbReference type="ChEBI" id="CHEBI:15377"/>
        <dbReference type="ChEBI" id="CHEBI:15378"/>
        <dbReference type="ChEBI" id="CHEBI:30616"/>
        <dbReference type="ChEBI" id="CHEBI:43474"/>
        <dbReference type="ChEBI" id="CHEBI:57925"/>
        <dbReference type="ChEBI" id="CHEBI:456216"/>
        <dbReference type="EC" id="7.4.2.10"/>
    </reaction>
</comment>
<evidence type="ECO:0000256" key="18">
    <source>
        <dbReference type="SAM" id="MobiDB-lite"/>
    </source>
</evidence>
<dbReference type="GO" id="GO:0005886">
    <property type="term" value="C:plasma membrane"/>
    <property type="evidence" value="ECO:0007669"/>
    <property type="project" value="UniProtKB-SubCell"/>
</dbReference>
<dbReference type="GO" id="GO:0016887">
    <property type="term" value="F:ATP hydrolysis activity"/>
    <property type="evidence" value="ECO:0007669"/>
    <property type="project" value="InterPro"/>
</dbReference>
<evidence type="ECO:0000256" key="3">
    <source>
        <dbReference type="ARBA" id="ARBA00011469"/>
    </source>
</evidence>
<keyword evidence="8" id="KW-0547">Nucleotide-binding</keyword>
<feature type="domain" description="ABC transporter" evidence="19">
    <location>
        <begin position="311"/>
        <end position="561"/>
    </location>
</feature>
<evidence type="ECO:0000256" key="13">
    <source>
        <dbReference type="ARBA" id="ARBA00037530"/>
    </source>
</evidence>
<keyword evidence="7" id="KW-0677">Repeat</keyword>
<gene>
    <name evidence="20" type="ORF">HMPREF9440_00632</name>
</gene>
<feature type="region of interest" description="Disordered" evidence="18">
    <location>
        <begin position="571"/>
        <end position="593"/>
    </location>
</feature>
<dbReference type="AlphaFoldDB" id="H3KD26"/>
<dbReference type="InterPro" id="IPR003439">
    <property type="entry name" value="ABC_transporter-like_ATP-bd"/>
</dbReference>
<proteinExistence type="inferred from homology"/>
<accession>H3KD26</accession>
<dbReference type="EC" id="7.4.2.10" evidence="15"/>
<evidence type="ECO:0000259" key="19">
    <source>
        <dbReference type="PROSITE" id="PS50893"/>
    </source>
</evidence>
<evidence type="ECO:0000256" key="1">
    <source>
        <dbReference type="ARBA" id="ARBA00004170"/>
    </source>
</evidence>
<comment type="subunit">
    <text evidence="3">The complex is composed of two ATP-binding proteins (GsiA), two transmembrane proteins (GsiC and GsiD) and a solute-binding protein (GsiB).</text>
</comment>
<comment type="subcellular location">
    <subcellularLocation>
        <location evidence="2">Cell inner membrane</location>
    </subcellularLocation>
    <subcellularLocation>
        <location evidence="1">Membrane</location>
        <topology evidence="1">Peripheral membrane protein</topology>
    </subcellularLocation>
</comment>
<dbReference type="PROSITE" id="PS50893">
    <property type="entry name" value="ABC_TRANSPORTER_2"/>
    <property type="match status" value="2"/>
</dbReference>
<dbReference type="HOGENOM" id="CLU_000604_86_2_4"/>
<evidence type="ECO:0000256" key="17">
    <source>
        <dbReference type="ARBA" id="ARBA00047640"/>
    </source>
</evidence>
<dbReference type="GO" id="GO:0055085">
    <property type="term" value="P:transmembrane transport"/>
    <property type="evidence" value="ECO:0007669"/>
    <property type="project" value="UniProtKB-ARBA"/>
</dbReference>
<evidence type="ECO:0000313" key="21">
    <source>
        <dbReference type="Proteomes" id="UP000004956"/>
    </source>
</evidence>
<dbReference type="Proteomes" id="UP000004956">
    <property type="component" value="Unassembled WGS sequence"/>
</dbReference>
<keyword evidence="6" id="KW-0997">Cell inner membrane</keyword>
<evidence type="ECO:0000256" key="4">
    <source>
        <dbReference type="ARBA" id="ARBA00022448"/>
    </source>
</evidence>
<dbReference type="PANTHER" id="PTHR43776:SF15">
    <property type="entry name" value="GLUTATHIONE IMPORT ATP-BINDING PROTEIN GSIA"/>
    <property type="match status" value="1"/>
</dbReference>
<keyword evidence="21" id="KW-1185">Reference proteome</keyword>
<keyword evidence="5" id="KW-1003">Cell membrane</keyword>
<keyword evidence="9" id="KW-0378">Hydrolase</keyword>
<dbReference type="Gene3D" id="3.40.50.300">
    <property type="entry name" value="P-loop containing nucleotide triphosphate hydrolases"/>
    <property type="match status" value="2"/>
</dbReference>
<reference evidence="20 21" key="1">
    <citation type="submission" date="2011-11" db="EMBL/GenBank/DDBJ databases">
        <authorList>
            <person name="Weinstock G."/>
            <person name="Sodergren E."/>
            <person name="Clifton S."/>
            <person name="Fulton L."/>
            <person name="Fulton B."/>
            <person name="Courtney L."/>
            <person name="Fronick C."/>
            <person name="Harrison M."/>
            <person name="Strong C."/>
            <person name="Farmer C."/>
            <person name="Delahaunty K."/>
            <person name="Markovic C."/>
            <person name="Hall O."/>
            <person name="Minx P."/>
            <person name="Tomlinson C."/>
            <person name="Mitreva M."/>
            <person name="Hou S."/>
            <person name="Chen J."/>
            <person name="Wollam A."/>
            <person name="Pepin K.H."/>
            <person name="Johnson M."/>
            <person name="Bhonagiri V."/>
            <person name="Zhang X."/>
            <person name="Suruliraj S."/>
            <person name="Warren W."/>
            <person name="Chinwalla A."/>
            <person name="Mardis E.R."/>
            <person name="Wilson R.K."/>
        </authorList>
    </citation>
    <scope>NUCLEOTIDE SEQUENCE [LARGE SCALE GENOMIC DNA]</scope>
    <source>
        <strain evidence="20 21">YIT 11816</strain>
    </source>
</reference>
<dbReference type="GO" id="GO:0015833">
    <property type="term" value="P:peptide transport"/>
    <property type="evidence" value="ECO:0007669"/>
    <property type="project" value="InterPro"/>
</dbReference>